<dbReference type="PANTHER" id="PTHR33371">
    <property type="entry name" value="INTERMEMBRANE PHOSPHOLIPID TRANSPORT SYSTEM BINDING PROTEIN MLAD-RELATED"/>
    <property type="match status" value="1"/>
</dbReference>
<evidence type="ECO:0000256" key="1">
    <source>
        <dbReference type="SAM" id="Phobius"/>
    </source>
</evidence>
<feature type="domain" description="Mce/MlaD" evidence="2">
    <location>
        <begin position="50"/>
        <end position="123"/>
    </location>
</feature>
<dbReference type="EMBL" id="CP136137">
    <property type="protein sequence ID" value="WYY08084.1"/>
    <property type="molecule type" value="Genomic_DNA"/>
</dbReference>
<keyword evidence="1" id="KW-0472">Membrane</keyword>
<keyword evidence="1" id="KW-1133">Transmembrane helix</keyword>
<gene>
    <name evidence="3" type="ORF">RVF87_03100</name>
</gene>
<evidence type="ECO:0000313" key="3">
    <source>
        <dbReference type="EMBL" id="WYY08084.1"/>
    </source>
</evidence>
<dbReference type="Proteomes" id="UP001479933">
    <property type="component" value="Chromosome"/>
</dbReference>
<dbReference type="InterPro" id="IPR003399">
    <property type="entry name" value="Mce/MlaD"/>
</dbReference>
<reference evidence="3 4" key="1">
    <citation type="journal article" date="2023" name="Virus Evol.">
        <title>Computational host range prediction-The good, the bad, and the ugly.</title>
        <authorList>
            <person name="Howell A.A."/>
            <person name="Versoza C.J."/>
            <person name="Pfeifer S.P."/>
        </authorList>
    </citation>
    <scope>NUCLEOTIDE SEQUENCE [LARGE SCALE GENOMIC DNA]</scope>
    <source>
        <strain evidence="3 4">1610/1b</strain>
    </source>
</reference>
<accession>A0ABZ2U6B2</accession>
<organism evidence="3 4">
    <name type="scientific">Gordonia hydrophobica</name>
    <dbReference type="NCBI Taxonomy" id="40516"/>
    <lineage>
        <taxon>Bacteria</taxon>
        <taxon>Bacillati</taxon>
        <taxon>Actinomycetota</taxon>
        <taxon>Actinomycetes</taxon>
        <taxon>Mycobacteriales</taxon>
        <taxon>Gordoniaceae</taxon>
        <taxon>Gordonia</taxon>
    </lineage>
</organism>
<feature type="transmembrane region" description="Helical" evidence="1">
    <location>
        <begin position="21"/>
        <end position="44"/>
    </location>
</feature>
<protein>
    <submittedName>
        <fullName evidence="3">MlaD family protein</fullName>
    </submittedName>
</protein>
<dbReference type="RefSeq" id="WP_084247430.1">
    <property type="nucleotide sequence ID" value="NZ_CP136137.1"/>
</dbReference>
<dbReference type="PANTHER" id="PTHR33371:SF18">
    <property type="entry name" value="MCE-FAMILY PROTEIN MCE3C"/>
    <property type="match status" value="1"/>
</dbReference>
<dbReference type="Pfam" id="PF02470">
    <property type="entry name" value="MlaD"/>
    <property type="match status" value="1"/>
</dbReference>
<keyword evidence="1" id="KW-0812">Transmembrane</keyword>
<sequence length="335" mass="36618">MTLLGKVPTFRKKKAQHDADHRLLGLGVIVVVILLLAGVFVLYIHPPGKKAITFEVTDAASIHTGEDVRIAGIVVGKVSAVTMQQDSVLIEARIDDSAFVGDQASVDVRMLTPVGGYAITIIPRGTDELTDTIPATRVTVPYSIGDVIQAAPHTTDGIETPTWHSNIKQVADALGKNDTSLRSIVDGLDSVTEVFAKQRDQVHQIAELASTYLNTFNTNKDFVFTLIKKLDSVVTSYHVNSTGFDYAYQLFSDVLYKAGPTFRTYLVNSQAYEPQIRSIMAQIRTMETELEPTINGLIGMRDKLKTSLTPGSLRQLSNGQLMLENLCIPLPGKEC</sequence>
<proteinExistence type="predicted"/>
<evidence type="ECO:0000259" key="2">
    <source>
        <dbReference type="Pfam" id="PF02470"/>
    </source>
</evidence>
<keyword evidence="4" id="KW-1185">Reference proteome</keyword>
<name>A0ABZ2U6B2_9ACTN</name>
<evidence type="ECO:0000313" key="4">
    <source>
        <dbReference type="Proteomes" id="UP001479933"/>
    </source>
</evidence>
<dbReference type="InterPro" id="IPR052336">
    <property type="entry name" value="MlaD_Phospholipid_Transporter"/>
</dbReference>